<sequence length="69" mass="7724">MSLERFRVPSRGALPRPHEVPKLPEDTQPGLVRAEAVPKKLMALGLHFTPLEKIIKDAVESLRRRGCIA</sequence>
<dbReference type="Proteomes" id="UP000015105">
    <property type="component" value="Chromosome 3D"/>
</dbReference>
<reference evidence="3" key="2">
    <citation type="journal article" date="2017" name="Nat. Plants">
        <title>The Aegilops tauschii genome reveals multiple impacts of transposons.</title>
        <authorList>
            <person name="Zhao G."/>
            <person name="Zou C."/>
            <person name="Li K."/>
            <person name="Wang K."/>
            <person name="Li T."/>
            <person name="Gao L."/>
            <person name="Zhang X."/>
            <person name="Wang H."/>
            <person name="Yang Z."/>
            <person name="Liu X."/>
            <person name="Jiang W."/>
            <person name="Mao L."/>
            <person name="Kong X."/>
            <person name="Jiao Y."/>
            <person name="Jia J."/>
        </authorList>
    </citation>
    <scope>NUCLEOTIDE SEQUENCE [LARGE SCALE GENOMIC DNA]</scope>
    <source>
        <strain evidence="3">cv. AL8/78</strain>
    </source>
</reference>
<name>A0A453F4D3_AEGTS</name>
<evidence type="ECO:0000313" key="3">
    <source>
        <dbReference type="Proteomes" id="UP000015105"/>
    </source>
</evidence>
<reference evidence="3" key="1">
    <citation type="journal article" date="2014" name="Science">
        <title>Ancient hybridizations among the ancestral genomes of bread wheat.</title>
        <authorList>
            <consortium name="International Wheat Genome Sequencing Consortium,"/>
            <person name="Marcussen T."/>
            <person name="Sandve S.R."/>
            <person name="Heier L."/>
            <person name="Spannagl M."/>
            <person name="Pfeifer M."/>
            <person name="Jakobsen K.S."/>
            <person name="Wulff B.B."/>
            <person name="Steuernagel B."/>
            <person name="Mayer K.F."/>
            <person name="Olsen O.A."/>
        </authorList>
    </citation>
    <scope>NUCLEOTIDE SEQUENCE [LARGE SCALE GENOMIC DNA]</scope>
    <source>
        <strain evidence="3">cv. AL8/78</strain>
    </source>
</reference>
<evidence type="ECO:0000313" key="2">
    <source>
        <dbReference type="EnsemblPlants" id="AET3Gv20569000.7"/>
    </source>
</evidence>
<feature type="region of interest" description="Disordered" evidence="1">
    <location>
        <begin position="1"/>
        <end position="29"/>
    </location>
</feature>
<keyword evidence="3" id="KW-1185">Reference proteome</keyword>
<organism evidence="2 3">
    <name type="scientific">Aegilops tauschii subsp. strangulata</name>
    <name type="common">Goatgrass</name>
    <dbReference type="NCBI Taxonomy" id="200361"/>
    <lineage>
        <taxon>Eukaryota</taxon>
        <taxon>Viridiplantae</taxon>
        <taxon>Streptophyta</taxon>
        <taxon>Embryophyta</taxon>
        <taxon>Tracheophyta</taxon>
        <taxon>Spermatophyta</taxon>
        <taxon>Magnoliopsida</taxon>
        <taxon>Liliopsida</taxon>
        <taxon>Poales</taxon>
        <taxon>Poaceae</taxon>
        <taxon>BOP clade</taxon>
        <taxon>Pooideae</taxon>
        <taxon>Triticodae</taxon>
        <taxon>Triticeae</taxon>
        <taxon>Triticinae</taxon>
        <taxon>Aegilops</taxon>
    </lineage>
</organism>
<dbReference type="Gramene" id="AET3Gv20569000.7">
    <property type="protein sequence ID" value="AET3Gv20569000.7"/>
    <property type="gene ID" value="AET3Gv20569000"/>
</dbReference>
<feature type="compositionally biased region" description="Basic and acidic residues" evidence="1">
    <location>
        <begin position="16"/>
        <end position="25"/>
    </location>
</feature>
<evidence type="ECO:0000256" key="1">
    <source>
        <dbReference type="SAM" id="MobiDB-lite"/>
    </source>
</evidence>
<protein>
    <submittedName>
        <fullName evidence="2">Uncharacterized protein</fullName>
    </submittedName>
</protein>
<reference evidence="2" key="5">
    <citation type="journal article" date="2021" name="G3 (Bethesda)">
        <title>Aegilops tauschii genome assembly Aet v5.0 features greater sequence contiguity and improved annotation.</title>
        <authorList>
            <person name="Wang L."/>
            <person name="Zhu T."/>
            <person name="Rodriguez J.C."/>
            <person name="Deal K.R."/>
            <person name="Dubcovsky J."/>
            <person name="McGuire P.E."/>
            <person name="Lux T."/>
            <person name="Spannagl M."/>
            <person name="Mayer K.F.X."/>
            <person name="Baldrich P."/>
            <person name="Meyers B.C."/>
            <person name="Huo N."/>
            <person name="Gu Y.Q."/>
            <person name="Zhou H."/>
            <person name="Devos K.M."/>
            <person name="Bennetzen J.L."/>
            <person name="Unver T."/>
            <person name="Budak H."/>
            <person name="Gulick P.J."/>
            <person name="Galiba G."/>
            <person name="Kalapos B."/>
            <person name="Nelson D.R."/>
            <person name="Li P."/>
            <person name="You F.M."/>
            <person name="Luo M.C."/>
            <person name="Dvorak J."/>
        </authorList>
    </citation>
    <scope>NUCLEOTIDE SEQUENCE [LARGE SCALE GENOMIC DNA]</scope>
    <source>
        <strain evidence="2">cv. AL8/78</strain>
    </source>
</reference>
<reference evidence="2" key="4">
    <citation type="submission" date="2019-03" db="UniProtKB">
        <authorList>
            <consortium name="EnsemblPlants"/>
        </authorList>
    </citation>
    <scope>IDENTIFICATION</scope>
</reference>
<dbReference type="EnsemblPlants" id="AET3Gv20569000.7">
    <property type="protein sequence ID" value="AET3Gv20569000.7"/>
    <property type="gene ID" value="AET3Gv20569000"/>
</dbReference>
<proteinExistence type="predicted"/>
<reference evidence="2" key="3">
    <citation type="journal article" date="2017" name="Nature">
        <title>Genome sequence of the progenitor of the wheat D genome Aegilops tauschii.</title>
        <authorList>
            <person name="Luo M.C."/>
            <person name="Gu Y.Q."/>
            <person name="Puiu D."/>
            <person name="Wang H."/>
            <person name="Twardziok S.O."/>
            <person name="Deal K.R."/>
            <person name="Huo N."/>
            <person name="Zhu T."/>
            <person name="Wang L."/>
            <person name="Wang Y."/>
            <person name="McGuire P.E."/>
            <person name="Liu S."/>
            <person name="Long H."/>
            <person name="Ramasamy R.K."/>
            <person name="Rodriguez J.C."/>
            <person name="Van S.L."/>
            <person name="Yuan L."/>
            <person name="Wang Z."/>
            <person name="Xia Z."/>
            <person name="Xiao L."/>
            <person name="Anderson O.D."/>
            <person name="Ouyang S."/>
            <person name="Liang Y."/>
            <person name="Zimin A.V."/>
            <person name="Pertea G."/>
            <person name="Qi P."/>
            <person name="Bennetzen J.L."/>
            <person name="Dai X."/>
            <person name="Dawson M.W."/>
            <person name="Muller H.G."/>
            <person name="Kugler K."/>
            <person name="Rivarola-Duarte L."/>
            <person name="Spannagl M."/>
            <person name="Mayer K.F.X."/>
            <person name="Lu F.H."/>
            <person name="Bevan M.W."/>
            <person name="Leroy P."/>
            <person name="Li P."/>
            <person name="You F.M."/>
            <person name="Sun Q."/>
            <person name="Liu Z."/>
            <person name="Lyons E."/>
            <person name="Wicker T."/>
            <person name="Salzberg S.L."/>
            <person name="Devos K.M."/>
            <person name="Dvorak J."/>
        </authorList>
    </citation>
    <scope>NUCLEOTIDE SEQUENCE [LARGE SCALE GENOMIC DNA]</scope>
    <source>
        <strain evidence="2">cv. AL8/78</strain>
    </source>
</reference>
<accession>A0A453F4D3</accession>
<dbReference type="AlphaFoldDB" id="A0A453F4D3"/>